<dbReference type="RefSeq" id="WP_307407883.1">
    <property type="nucleotide sequence ID" value="NZ_JAUSUR010000003.1"/>
</dbReference>
<comment type="caution">
    <text evidence="2">The sequence shown here is derived from an EMBL/GenBank/DDBJ whole genome shotgun (WGS) entry which is preliminary data.</text>
</comment>
<feature type="transmembrane region" description="Helical" evidence="1">
    <location>
        <begin position="6"/>
        <end position="25"/>
    </location>
</feature>
<dbReference type="Pfam" id="PF10694">
    <property type="entry name" value="DUF2500"/>
    <property type="match status" value="1"/>
</dbReference>
<protein>
    <recommendedName>
        <fullName evidence="4">DUF2500 domain-containing protein</fullName>
    </recommendedName>
</protein>
<proteinExistence type="predicted"/>
<evidence type="ECO:0008006" key="4">
    <source>
        <dbReference type="Google" id="ProtNLM"/>
    </source>
</evidence>
<gene>
    <name evidence="2" type="ORF">J2S15_002033</name>
</gene>
<evidence type="ECO:0000313" key="2">
    <source>
        <dbReference type="EMBL" id="MDQ0361286.1"/>
    </source>
</evidence>
<dbReference type="InterPro" id="IPR019635">
    <property type="entry name" value="DUF2500"/>
</dbReference>
<dbReference type="Proteomes" id="UP001230220">
    <property type="component" value="Unassembled WGS sequence"/>
</dbReference>
<evidence type="ECO:0000313" key="3">
    <source>
        <dbReference type="Proteomes" id="UP001230220"/>
    </source>
</evidence>
<sequence length="114" mass="13605">MEFSMILIFQILIYIFIVYALYRAFTASKRKRKDISEEATIIKKEYFRVSGLDLGYPKYDDSFEVTFQLKNKERTFVVSQFEYELLDEGDQGILCHDRYKIISFGDKLKRPEDS</sequence>
<keyword evidence="1" id="KW-0472">Membrane</keyword>
<keyword evidence="1" id="KW-0812">Transmembrane</keyword>
<dbReference type="EMBL" id="JAUSUR010000003">
    <property type="protein sequence ID" value="MDQ0361286.1"/>
    <property type="molecule type" value="Genomic_DNA"/>
</dbReference>
<keyword evidence="3" id="KW-1185">Reference proteome</keyword>
<organism evidence="2 3">
    <name type="scientific">Breznakia pachnodae</name>
    <dbReference type="NCBI Taxonomy" id="265178"/>
    <lineage>
        <taxon>Bacteria</taxon>
        <taxon>Bacillati</taxon>
        <taxon>Bacillota</taxon>
        <taxon>Erysipelotrichia</taxon>
        <taxon>Erysipelotrichales</taxon>
        <taxon>Erysipelotrichaceae</taxon>
        <taxon>Breznakia</taxon>
    </lineage>
</organism>
<evidence type="ECO:0000256" key="1">
    <source>
        <dbReference type="SAM" id="Phobius"/>
    </source>
</evidence>
<dbReference type="Gene3D" id="2.40.50.660">
    <property type="match status" value="1"/>
</dbReference>
<accession>A0ABU0E382</accession>
<name>A0ABU0E382_9FIRM</name>
<keyword evidence="1" id="KW-1133">Transmembrane helix</keyword>
<reference evidence="2 3" key="1">
    <citation type="submission" date="2023-07" db="EMBL/GenBank/DDBJ databases">
        <title>Genomic Encyclopedia of Type Strains, Phase IV (KMG-IV): sequencing the most valuable type-strain genomes for metagenomic binning, comparative biology and taxonomic classification.</title>
        <authorList>
            <person name="Goeker M."/>
        </authorList>
    </citation>
    <scope>NUCLEOTIDE SEQUENCE [LARGE SCALE GENOMIC DNA]</scope>
    <source>
        <strain evidence="2 3">DSM 16784</strain>
    </source>
</reference>